<dbReference type="InterPro" id="IPR029063">
    <property type="entry name" value="SAM-dependent_MTases_sf"/>
</dbReference>
<dbReference type="Pfam" id="PF02086">
    <property type="entry name" value="MethyltransfD12"/>
    <property type="match status" value="1"/>
</dbReference>
<sequence length="299" mass="33709">MEYYSNLVDCFLVVGLSSLRSCYEPVSTGTQMKPFLKWAGGKYRQLPQIQPFLVGNRLIEPFVGAGSVFMNAGFDKVAINDVNPDLCQLYLALIHNGDYVLNQAKKLHEWCNSEARYNQLRANFNSGKFNSLSKAVFFLVLNRTGFNGLCRYNKKKEFNVPWGQKEQPYFPEQELRDFINSGLKPTVANTDFMLFMDTAQEGNVVFCDPPYEPMPKHQGFTSYSGTSFKWGDQKRLVGKALELKARGARVVITNSSAPRLVDLYTKAGFDIHPLTATRSISAKAESREVVKDIIAVLKP</sequence>
<dbReference type="PROSITE" id="PS00092">
    <property type="entry name" value="N6_MTASE"/>
    <property type="match status" value="1"/>
</dbReference>
<evidence type="ECO:0000256" key="1">
    <source>
        <dbReference type="ARBA" id="ARBA00006594"/>
    </source>
</evidence>
<proteinExistence type="inferred from homology"/>
<evidence type="ECO:0000256" key="3">
    <source>
        <dbReference type="ARBA" id="ARBA00022603"/>
    </source>
</evidence>
<name>A0A7U0GAI5_9CAUD</name>
<dbReference type="Gene3D" id="3.40.50.150">
    <property type="entry name" value="Vaccinia Virus protein VP39"/>
    <property type="match status" value="1"/>
</dbReference>
<evidence type="ECO:0000256" key="2">
    <source>
        <dbReference type="ARBA" id="ARBA00011900"/>
    </source>
</evidence>
<keyword evidence="4 7" id="KW-0808">Transferase</keyword>
<keyword evidence="8" id="KW-1185">Reference proteome</keyword>
<accession>A0A7U0GAI5</accession>
<dbReference type="Gene3D" id="1.10.1020.10">
    <property type="entry name" value="Adenine-specific Methyltransferase, Domain 2"/>
    <property type="match status" value="1"/>
</dbReference>
<organism evidence="7 8">
    <name type="scientific">Klebsiella phage vB_KpP_FBKp27</name>
    <dbReference type="NCBI Taxonomy" id="2801837"/>
    <lineage>
        <taxon>Viruses</taxon>
        <taxon>Duplodnaviria</taxon>
        <taxon>Heunggongvirae</taxon>
        <taxon>Uroviricota</taxon>
        <taxon>Caudoviricetes</taxon>
        <taxon>Schitoviridae</taxon>
        <taxon>Efbeekayvirus</taxon>
        <taxon>Efbeekayvirus Fbkp27</taxon>
    </lineage>
</organism>
<dbReference type="EC" id="2.1.1.72" evidence="2"/>
<dbReference type="GO" id="GO:0009007">
    <property type="term" value="F:site-specific DNA-methyltransferase (adenine-specific) activity"/>
    <property type="evidence" value="ECO:0007669"/>
    <property type="project" value="UniProtKB-EC"/>
</dbReference>
<dbReference type="PANTHER" id="PTHR30481:SF3">
    <property type="entry name" value="DNA ADENINE METHYLASE"/>
    <property type="match status" value="1"/>
</dbReference>
<dbReference type="GO" id="GO:1904047">
    <property type="term" value="F:S-adenosyl-L-methionine binding"/>
    <property type="evidence" value="ECO:0007669"/>
    <property type="project" value="TreeGrafter"/>
</dbReference>
<dbReference type="InterPro" id="IPR012327">
    <property type="entry name" value="MeTrfase_D12"/>
</dbReference>
<dbReference type="InterPro" id="IPR012263">
    <property type="entry name" value="M_m6A_EcoRV"/>
</dbReference>
<dbReference type="PRINTS" id="PR00505">
    <property type="entry name" value="D12N6MTFRASE"/>
</dbReference>
<dbReference type="PIRSF" id="PIRSF000398">
    <property type="entry name" value="M_m6A_EcoRV"/>
    <property type="match status" value="1"/>
</dbReference>
<dbReference type="SUPFAM" id="SSF53335">
    <property type="entry name" value="S-adenosyl-L-methionine-dependent methyltransferases"/>
    <property type="match status" value="1"/>
</dbReference>
<comment type="similarity">
    <text evidence="1">Belongs to the N(4)/N(6)-methyltransferase family.</text>
</comment>
<protein>
    <recommendedName>
        <fullName evidence="2">site-specific DNA-methyltransferase (adenine-specific)</fullName>
        <ecNumber evidence="2">2.1.1.72</ecNumber>
    </recommendedName>
</protein>
<dbReference type="NCBIfam" id="TIGR00571">
    <property type="entry name" value="dam"/>
    <property type="match status" value="1"/>
</dbReference>
<dbReference type="Proteomes" id="UP000596379">
    <property type="component" value="Segment"/>
</dbReference>
<dbReference type="GO" id="GO:0006298">
    <property type="term" value="P:mismatch repair"/>
    <property type="evidence" value="ECO:0007669"/>
    <property type="project" value="TreeGrafter"/>
</dbReference>
<keyword evidence="5" id="KW-0949">S-adenosyl-L-methionine</keyword>
<keyword evidence="3 7" id="KW-0489">Methyltransferase</keyword>
<evidence type="ECO:0000313" key="8">
    <source>
        <dbReference type="Proteomes" id="UP000596379"/>
    </source>
</evidence>
<dbReference type="GO" id="GO:0032259">
    <property type="term" value="P:methylation"/>
    <property type="evidence" value="ECO:0007669"/>
    <property type="project" value="UniProtKB-KW"/>
</dbReference>
<dbReference type="GO" id="GO:0009307">
    <property type="term" value="P:DNA restriction-modification system"/>
    <property type="evidence" value="ECO:0007669"/>
    <property type="project" value="InterPro"/>
</dbReference>
<dbReference type="PANTHER" id="PTHR30481">
    <property type="entry name" value="DNA ADENINE METHYLASE"/>
    <property type="match status" value="1"/>
</dbReference>
<evidence type="ECO:0000313" key="7">
    <source>
        <dbReference type="EMBL" id="QQV91620.1"/>
    </source>
</evidence>
<dbReference type="EMBL" id="MW394388">
    <property type="protein sequence ID" value="QQV91620.1"/>
    <property type="molecule type" value="Genomic_DNA"/>
</dbReference>
<evidence type="ECO:0000256" key="4">
    <source>
        <dbReference type="ARBA" id="ARBA00022679"/>
    </source>
</evidence>
<evidence type="ECO:0000256" key="5">
    <source>
        <dbReference type="ARBA" id="ARBA00022691"/>
    </source>
</evidence>
<dbReference type="InterPro" id="IPR023095">
    <property type="entry name" value="Ade_MeTrfase_dom_2"/>
</dbReference>
<gene>
    <name evidence="7" type="ORF">vBKpPFBKp27_084</name>
</gene>
<comment type="catalytic activity">
    <reaction evidence="6">
        <text>a 2'-deoxyadenosine in DNA + S-adenosyl-L-methionine = an N(6)-methyl-2'-deoxyadenosine in DNA + S-adenosyl-L-homocysteine + H(+)</text>
        <dbReference type="Rhea" id="RHEA:15197"/>
        <dbReference type="Rhea" id="RHEA-COMP:12418"/>
        <dbReference type="Rhea" id="RHEA-COMP:12419"/>
        <dbReference type="ChEBI" id="CHEBI:15378"/>
        <dbReference type="ChEBI" id="CHEBI:57856"/>
        <dbReference type="ChEBI" id="CHEBI:59789"/>
        <dbReference type="ChEBI" id="CHEBI:90615"/>
        <dbReference type="ChEBI" id="CHEBI:90616"/>
        <dbReference type="EC" id="2.1.1.72"/>
    </reaction>
</comment>
<evidence type="ECO:0000256" key="6">
    <source>
        <dbReference type="ARBA" id="ARBA00047942"/>
    </source>
</evidence>
<dbReference type="GO" id="GO:0043565">
    <property type="term" value="F:sequence-specific DNA binding"/>
    <property type="evidence" value="ECO:0007669"/>
    <property type="project" value="TreeGrafter"/>
</dbReference>
<dbReference type="InterPro" id="IPR002052">
    <property type="entry name" value="DNA_methylase_N6_adenine_CS"/>
</dbReference>
<reference evidence="7 8" key="1">
    <citation type="submission" date="2020-12" db="EMBL/GenBank/DDBJ databases">
        <title>Genomic characterization of four novel bacteriophages infecting Klebsiella pneumoniae.</title>
        <authorList>
            <person name="Estrada Bonilla B."/>
            <person name="Costa A.R."/>
            <person name="van Rossum T."/>
            <person name="Hagedoorn S."/>
            <person name="Wallinga H."/>
            <person name="Xiao M."/>
            <person name="Song W."/>
            <person name="Haas P.-J."/>
            <person name="Nobrega F.L."/>
            <person name="Brouns S.J.J."/>
        </authorList>
    </citation>
    <scope>NUCLEOTIDE SEQUENCE [LARGE SCALE GENOMIC DNA]</scope>
</reference>